<dbReference type="AlphaFoldDB" id="A0A699XIZ3"/>
<comment type="caution">
    <text evidence="1">The sequence shown here is derived from an EMBL/GenBank/DDBJ whole genome shotgun (WGS) entry which is preliminary data.</text>
</comment>
<accession>A0A699XIZ3</accession>
<name>A0A699XIZ3_TANCI</name>
<evidence type="ECO:0000313" key="1">
    <source>
        <dbReference type="EMBL" id="GFD58320.1"/>
    </source>
</evidence>
<reference evidence="1" key="1">
    <citation type="journal article" date="2019" name="Sci. Rep.">
        <title>Draft genome of Tanacetum cinerariifolium, the natural source of mosquito coil.</title>
        <authorList>
            <person name="Yamashiro T."/>
            <person name="Shiraishi A."/>
            <person name="Satake H."/>
            <person name="Nakayama K."/>
        </authorList>
    </citation>
    <scope>NUCLEOTIDE SEQUENCE</scope>
</reference>
<dbReference type="EMBL" id="BKCJ011851533">
    <property type="protein sequence ID" value="GFD58320.1"/>
    <property type="molecule type" value="Genomic_DNA"/>
</dbReference>
<proteinExistence type="predicted"/>
<sequence length="83" mass="8866">IAGELLALLATDQQPATVGRKGDIARLLLLHRVEAQPGQFAAVRVDGEGRYRAAGALAEVEQGPVRAELDVGRPDTRRRVVLA</sequence>
<protein>
    <submittedName>
        <fullName evidence="1">Uncharacterized protein</fullName>
    </submittedName>
</protein>
<gene>
    <name evidence="1" type="ORF">Tci_930289</name>
</gene>
<organism evidence="1">
    <name type="scientific">Tanacetum cinerariifolium</name>
    <name type="common">Dalmatian daisy</name>
    <name type="synonym">Chrysanthemum cinerariifolium</name>
    <dbReference type="NCBI Taxonomy" id="118510"/>
    <lineage>
        <taxon>Eukaryota</taxon>
        <taxon>Viridiplantae</taxon>
        <taxon>Streptophyta</taxon>
        <taxon>Embryophyta</taxon>
        <taxon>Tracheophyta</taxon>
        <taxon>Spermatophyta</taxon>
        <taxon>Magnoliopsida</taxon>
        <taxon>eudicotyledons</taxon>
        <taxon>Gunneridae</taxon>
        <taxon>Pentapetalae</taxon>
        <taxon>asterids</taxon>
        <taxon>campanulids</taxon>
        <taxon>Asterales</taxon>
        <taxon>Asteraceae</taxon>
        <taxon>Asteroideae</taxon>
        <taxon>Anthemideae</taxon>
        <taxon>Anthemidinae</taxon>
        <taxon>Tanacetum</taxon>
    </lineage>
</organism>
<feature type="non-terminal residue" evidence="1">
    <location>
        <position position="1"/>
    </location>
</feature>
<feature type="non-terminal residue" evidence="1">
    <location>
        <position position="83"/>
    </location>
</feature>